<keyword evidence="2" id="KW-1185">Reference proteome</keyword>
<dbReference type="PANTHER" id="PTHR15570">
    <property type="entry name" value="G0/G1 SWITCH PROTEIN 2"/>
    <property type="match status" value="1"/>
</dbReference>
<name>A0A8C9V830_SCLFO</name>
<evidence type="ECO:0000313" key="1">
    <source>
        <dbReference type="Ensembl" id="ENSSFOP00015031294.2"/>
    </source>
</evidence>
<dbReference type="OrthoDB" id="9373743at2759"/>
<dbReference type="AlphaFoldDB" id="A0A8C9V830"/>
<evidence type="ECO:0000313" key="2">
    <source>
        <dbReference type="Proteomes" id="UP000694397"/>
    </source>
</evidence>
<proteinExistence type="predicted"/>
<organism evidence="1 2">
    <name type="scientific">Scleropages formosus</name>
    <name type="common">Asian bonytongue</name>
    <name type="synonym">Osteoglossum formosum</name>
    <dbReference type="NCBI Taxonomy" id="113540"/>
    <lineage>
        <taxon>Eukaryota</taxon>
        <taxon>Metazoa</taxon>
        <taxon>Chordata</taxon>
        <taxon>Craniata</taxon>
        <taxon>Vertebrata</taxon>
        <taxon>Euteleostomi</taxon>
        <taxon>Actinopterygii</taxon>
        <taxon>Neopterygii</taxon>
        <taxon>Teleostei</taxon>
        <taxon>Osteoglossocephala</taxon>
        <taxon>Osteoglossomorpha</taxon>
        <taxon>Osteoglossiformes</taxon>
        <taxon>Osteoglossidae</taxon>
        <taxon>Scleropages</taxon>
    </lineage>
</organism>
<reference evidence="1" key="2">
    <citation type="submission" date="2025-08" db="UniProtKB">
        <authorList>
            <consortium name="Ensembl"/>
        </authorList>
    </citation>
    <scope>IDENTIFICATION</scope>
</reference>
<accession>A0A8C9V830</accession>
<dbReference type="Proteomes" id="UP000694397">
    <property type="component" value="Chromosome 16"/>
</dbReference>
<dbReference type="PANTHER" id="PTHR15570:SF2">
    <property type="entry name" value="G0_G1 SWITCH PROTEIN 2"/>
    <property type="match status" value="1"/>
</dbReference>
<dbReference type="Ensembl" id="ENSSFOT00015031646.2">
    <property type="protein sequence ID" value="ENSSFOP00015031294.2"/>
    <property type="gene ID" value="ENSSFOG00015020058.2"/>
</dbReference>
<protein>
    <submittedName>
        <fullName evidence="1">Uncharacterized protein</fullName>
    </submittedName>
</protein>
<dbReference type="Pfam" id="PF15103">
    <property type="entry name" value="G0-G1_switch_2"/>
    <property type="match status" value="1"/>
</dbReference>
<reference evidence="1 2" key="1">
    <citation type="submission" date="2019-04" db="EMBL/GenBank/DDBJ databases">
        <authorList>
            <consortium name="Wellcome Sanger Institute Data Sharing"/>
        </authorList>
    </citation>
    <scope>NUCLEOTIDE SEQUENCE [LARGE SCALE GENOMIC DNA]</scope>
</reference>
<sequence>METVQEILPFAREMLGQGANRRMFRVYFVGAAVAVLGTSHWKQRAQNGINVVHLLPALQN</sequence>
<reference evidence="1" key="3">
    <citation type="submission" date="2025-09" db="UniProtKB">
        <authorList>
            <consortium name="Ensembl"/>
        </authorList>
    </citation>
    <scope>IDENTIFICATION</scope>
</reference>
<dbReference type="InterPro" id="IPR016821">
    <property type="entry name" value="G0S2"/>
</dbReference>